<dbReference type="GO" id="GO:2000377">
    <property type="term" value="P:regulation of reactive oxygen species metabolic process"/>
    <property type="evidence" value="ECO:0007669"/>
    <property type="project" value="TreeGrafter"/>
</dbReference>
<dbReference type="EMBL" id="CAAALY010274005">
    <property type="protein sequence ID" value="VEL42357.1"/>
    <property type="molecule type" value="Genomic_DNA"/>
</dbReference>
<dbReference type="GO" id="GO:0008340">
    <property type="term" value="P:determination of adult lifespan"/>
    <property type="evidence" value="ECO:0007669"/>
    <property type="project" value="TreeGrafter"/>
</dbReference>
<dbReference type="AlphaFoldDB" id="A0A448XQI1"/>
<evidence type="ECO:0000313" key="2">
    <source>
        <dbReference type="Proteomes" id="UP000784294"/>
    </source>
</evidence>
<dbReference type="GO" id="GO:0005634">
    <property type="term" value="C:nucleus"/>
    <property type="evidence" value="ECO:0007669"/>
    <property type="project" value="TreeGrafter"/>
</dbReference>
<sequence>MASKLAPRTRALLDKIIRVDHAGEIGANRIYQGQLAILGKTPDGPTISVSSLNTESSGFLY</sequence>
<dbReference type="Proteomes" id="UP000784294">
    <property type="component" value="Unassembled WGS sequence"/>
</dbReference>
<dbReference type="GO" id="GO:0005743">
    <property type="term" value="C:mitochondrial inner membrane"/>
    <property type="evidence" value="ECO:0007669"/>
    <property type="project" value="TreeGrafter"/>
</dbReference>
<accession>A0A448XQI1</accession>
<dbReference type="PANTHER" id="PTHR11237:SF4">
    <property type="entry name" value="5-DEMETHOXYUBIQUINONE HYDROXYLASE, MITOCHONDRIAL"/>
    <property type="match status" value="1"/>
</dbReference>
<dbReference type="GO" id="GO:0010468">
    <property type="term" value="P:regulation of gene expression"/>
    <property type="evidence" value="ECO:0007669"/>
    <property type="project" value="TreeGrafter"/>
</dbReference>
<keyword evidence="2" id="KW-1185">Reference proteome</keyword>
<dbReference type="GO" id="GO:0008682">
    <property type="term" value="F:3-demethoxyubiquinol 3-hydroxylase activity"/>
    <property type="evidence" value="ECO:0007669"/>
    <property type="project" value="TreeGrafter"/>
</dbReference>
<dbReference type="InterPro" id="IPR011566">
    <property type="entry name" value="Ubq_synth_Coq7"/>
</dbReference>
<name>A0A448XQI1_9PLAT</name>
<dbReference type="PANTHER" id="PTHR11237">
    <property type="entry name" value="COENZYME Q10 BIOSYNTHESIS PROTEIN 7"/>
    <property type="match status" value="1"/>
</dbReference>
<dbReference type="Pfam" id="PF03232">
    <property type="entry name" value="COQ7"/>
    <property type="match status" value="1"/>
</dbReference>
<dbReference type="GO" id="GO:0006744">
    <property type="term" value="P:ubiquinone biosynthetic process"/>
    <property type="evidence" value="ECO:0007669"/>
    <property type="project" value="InterPro"/>
</dbReference>
<comment type="caution">
    <text evidence="1">The sequence shown here is derived from an EMBL/GenBank/DDBJ whole genome shotgun (WGS) entry which is preliminary data.</text>
</comment>
<protein>
    <submittedName>
        <fullName evidence="1">Uncharacterized protein</fullName>
    </submittedName>
</protein>
<evidence type="ECO:0000313" key="1">
    <source>
        <dbReference type="EMBL" id="VEL42357.1"/>
    </source>
</evidence>
<proteinExistence type="predicted"/>
<gene>
    <name evidence="1" type="ORF">PXEA_LOCUS35797</name>
</gene>
<dbReference type="OrthoDB" id="275371at2759"/>
<reference evidence="1" key="1">
    <citation type="submission" date="2018-11" db="EMBL/GenBank/DDBJ databases">
        <authorList>
            <consortium name="Pathogen Informatics"/>
        </authorList>
    </citation>
    <scope>NUCLEOTIDE SEQUENCE</scope>
</reference>
<organism evidence="1 2">
    <name type="scientific">Protopolystoma xenopodis</name>
    <dbReference type="NCBI Taxonomy" id="117903"/>
    <lineage>
        <taxon>Eukaryota</taxon>
        <taxon>Metazoa</taxon>
        <taxon>Spiralia</taxon>
        <taxon>Lophotrochozoa</taxon>
        <taxon>Platyhelminthes</taxon>
        <taxon>Monogenea</taxon>
        <taxon>Polyopisthocotylea</taxon>
        <taxon>Polystomatidea</taxon>
        <taxon>Polystomatidae</taxon>
        <taxon>Protopolystoma</taxon>
    </lineage>
</organism>